<protein>
    <submittedName>
        <fullName evidence="1">Uncharacterized protein</fullName>
    </submittedName>
</protein>
<organism evidence="1 2">
    <name type="scientific">Mesonia oceanica</name>
    <dbReference type="NCBI Taxonomy" id="2687242"/>
    <lineage>
        <taxon>Bacteria</taxon>
        <taxon>Pseudomonadati</taxon>
        <taxon>Bacteroidota</taxon>
        <taxon>Flavobacteriia</taxon>
        <taxon>Flavobacteriales</taxon>
        <taxon>Flavobacteriaceae</taxon>
        <taxon>Mesonia</taxon>
    </lineage>
</organism>
<sequence length="74" mass="8085">MNNSLTFQNAYEGVSCVISAVACLKNDSVDFRLRPVDVAITATISSFIPSNFSTDISSKRIIETSISEKNLKLI</sequence>
<reference evidence="1" key="1">
    <citation type="submission" date="2019-09" db="EMBL/GenBank/DDBJ databases">
        <authorList>
            <person name="Rodrigo-Torres L."/>
            <person name="Arahal R. D."/>
            <person name="Lucena T."/>
        </authorList>
    </citation>
    <scope>NUCLEOTIDE SEQUENCE</scope>
    <source>
        <strain evidence="1">ISS653</strain>
    </source>
</reference>
<evidence type="ECO:0000313" key="2">
    <source>
        <dbReference type="Proteomes" id="UP000356253"/>
    </source>
</evidence>
<evidence type="ECO:0000313" key="1">
    <source>
        <dbReference type="EMBL" id="VVV00479.1"/>
    </source>
</evidence>
<dbReference type="EMBL" id="CABVMM010000006">
    <property type="protein sequence ID" value="VVV00479.1"/>
    <property type="molecule type" value="Genomic_DNA"/>
</dbReference>
<keyword evidence="2" id="KW-1185">Reference proteome</keyword>
<name>A0AC61Y7K4_9FLAO</name>
<accession>A0AC61Y7K4</accession>
<dbReference type="Proteomes" id="UP000356253">
    <property type="component" value="Unassembled WGS sequence"/>
</dbReference>
<gene>
    <name evidence="1" type="ORF">FVB9532_01750</name>
</gene>
<proteinExistence type="predicted"/>
<comment type="caution">
    <text evidence="1">The sequence shown here is derived from an EMBL/GenBank/DDBJ whole genome shotgun (WGS) entry which is preliminary data.</text>
</comment>